<evidence type="ECO:0000313" key="2">
    <source>
        <dbReference type="EMBL" id="OSM07222.1"/>
    </source>
</evidence>
<sequence>MVCLVDKEFIHTALGEITEMRPMGAPAMRWRALSLMLDGSDYLHMSAWRRFWQAARSLPYAAIGVTHFFPLQMARMAPVLADLNAEALMMPRNGVQVVDSYFHHNDRSDVWYHNFMTRMLGPVYQREFHGKSEPLDLFSALCLFWASQRPVAEAVADNPRCRVQTFESLTTDVDAFQQTWRWMGAETELTPEQVAAKQGRDINRKSRGDRSPEAIWGRWSPEQREIFNRYCGEAMGYFGYGELA</sequence>
<accession>A0A1Y2K962</accession>
<dbReference type="EMBL" id="LVJN01000015">
    <property type="protein sequence ID" value="OSM07222.1"/>
    <property type="molecule type" value="Genomic_DNA"/>
</dbReference>
<dbReference type="AlphaFoldDB" id="A0A1Y2K962"/>
<dbReference type="Proteomes" id="UP000194003">
    <property type="component" value="Unassembled WGS sequence"/>
</dbReference>
<protein>
    <submittedName>
        <fullName evidence="2">Uncharacterized protein</fullName>
    </submittedName>
</protein>
<dbReference type="SUPFAM" id="SSF52540">
    <property type="entry name" value="P-loop containing nucleoside triphosphate hydrolases"/>
    <property type="match status" value="1"/>
</dbReference>
<gene>
    <name evidence="2" type="ORF">MAIT1_03848</name>
</gene>
<reference evidence="2 3" key="1">
    <citation type="journal article" date="2016" name="BMC Genomics">
        <title>Combined genomic and structural analyses of a cultured magnetotactic bacterium reveals its niche adaptation to a dynamic environment.</title>
        <authorList>
            <person name="Araujo A.C."/>
            <person name="Morillo V."/>
            <person name="Cypriano J."/>
            <person name="Teixeira L.C."/>
            <person name="Leao P."/>
            <person name="Lyra S."/>
            <person name="Almeida L.G."/>
            <person name="Bazylinski D.A."/>
            <person name="Vasconcellos A.T."/>
            <person name="Abreu F."/>
            <person name="Lins U."/>
        </authorList>
    </citation>
    <scope>NUCLEOTIDE SEQUENCE [LARGE SCALE GENOMIC DNA]</scope>
    <source>
        <strain evidence="2 3">IT-1</strain>
    </source>
</reference>
<name>A0A1Y2K962_9PROT</name>
<feature type="compositionally biased region" description="Basic and acidic residues" evidence="1">
    <location>
        <begin position="198"/>
        <end position="212"/>
    </location>
</feature>
<dbReference type="InterPro" id="IPR027417">
    <property type="entry name" value="P-loop_NTPase"/>
</dbReference>
<feature type="region of interest" description="Disordered" evidence="1">
    <location>
        <begin position="195"/>
        <end position="214"/>
    </location>
</feature>
<evidence type="ECO:0000256" key="1">
    <source>
        <dbReference type="SAM" id="MobiDB-lite"/>
    </source>
</evidence>
<proteinExistence type="predicted"/>
<evidence type="ECO:0000313" key="3">
    <source>
        <dbReference type="Proteomes" id="UP000194003"/>
    </source>
</evidence>
<keyword evidence="3" id="KW-1185">Reference proteome</keyword>
<comment type="caution">
    <text evidence="2">The sequence shown here is derived from an EMBL/GenBank/DDBJ whole genome shotgun (WGS) entry which is preliminary data.</text>
</comment>
<dbReference type="Gene3D" id="3.40.50.300">
    <property type="entry name" value="P-loop containing nucleotide triphosphate hydrolases"/>
    <property type="match status" value="1"/>
</dbReference>
<organism evidence="2 3">
    <name type="scientific">Magnetofaba australis IT-1</name>
    <dbReference type="NCBI Taxonomy" id="1434232"/>
    <lineage>
        <taxon>Bacteria</taxon>
        <taxon>Pseudomonadati</taxon>
        <taxon>Pseudomonadota</taxon>
        <taxon>Magnetococcia</taxon>
        <taxon>Magnetococcales</taxon>
        <taxon>Magnetococcaceae</taxon>
        <taxon>Magnetofaba</taxon>
    </lineage>
</organism>